<evidence type="ECO:0000256" key="3">
    <source>
        <dbReference type="ARBA" id="ARBA00022691"/>
    </source>
</evidence>
<evidence type="ECO:0000256" key="1">
    <source>
        <dbReference type="ARBA" id="ARBA00022603"/>
    </source>
</evidence>
<dbReference type="Gene3D" id="3.40.50.150">
    <property type="entry name" value="Vaccinia Virus protein VP39"/>
    <property type="match status" value="1"/>
</dbReference>
<dbReference type="Pfam" id="PF00891">
    <property type="entry name" value="Methyltransf_2"/>
    <property type="match status" value="1"/>
</dbReference>
<dbReference type="SUPFAM" id="SSF53335">
    <property type="entry name" value="S-adenosyl-L-methionine-dependent methyltransferases"/>
    <property type="match status" value="1"/>
</dbReference>
<protein>
    <recommendedName>
        <fullName evidence="4">O-methyltransferase C-terminal domain-containing protein</fullName>
    </recommendedName>
</protein>
<dbReference type="GO" id="GO:0032259">
    <property type="term" value="P:methylation"/>
    <property type="evidence" value="ECO:0007669"/>
    <property type="project" value="UniProtKB-KW"/>
</dbReference>
<evidence type="ECO:0000313" key="5">
    <source>
        <dbReference type="EMBL" id="OWM76263.1"/>
    </source>
</evidence>
<gene>
    <name evidence="5" type="ORF">CDL15_Pgr009909</name>
</gene>
<evidence type="ECO:0000256" key="2">
    <source>
        <dbReference type="ARBA" id="ARBA00022679"/>
    </source>
</evidence>
<sequence>MTEGEACIAKMHPKVKLRQEPERNMWTTFLFGGTNINIMEKEVWQSVTINGDDEEATSWPQALQITSSYMLPVILNFTVELDVFGIIARAGGTRISASTGINFDLPRVIRDAPSYSGIEHGGGDMFVTVLKGDAIMIRTAIITKKGKVIAITILMPEAPDSSSVSKYITQMDNLMLMTLESHERTLKQLETLCKVSGFSEFRVADKLTRSIWAVIEFCR</sequence>
<name>A0A218WUB8_PUNGR</name>
<reference evidence="6" key="1">
    <citation type="journal article" date="2017" name="Plant J.">
        <title>The pomegranate (Punica granatum L.) genome and the genomics of punicalagin biosynthesis.</title>
        <authorList>
            <person name="Qin G."/>
            <person name="Xu C."/>
            <person name="Ming R."/>
            <person name="Tang H."/>
            <person name="Guyot R."/>
            <person name="Kramer E.M."/>
            <person name="Hu Y."/>
            <person name="Yi X."/>
            <person name="Qi Y."/>
            <person name="Xu X."/>
            <person name="Gao Z."/>
            <person name="Pan H."/>
            <person name="Jian J."/>
            <person name="Tian Y."/>
            <person name="Yue Z."/>
            <person name="Xu Y."/>
        </authorList>
    </citation>
    <scope>NUCLEOTIDE SEQUENCE [LARGE SCALE GENOMIC DNA]</scope>
    <source>
        <strain evidence="6">cv. Dabenzi</strain>
    </source>
</reference>
<dbReference type="PANTHER" id="PTHR11746">
    <property type="entry name" value="O-METHYLTRANSFERASE"/>
    <property type="match status" value="1"/>
</dbReference>
<proteinExistence type="predicted"/>
<dbReference type="InterPro" id="IPR016461">
    <property type="entry name" value="COMT-like"/>
</dbReference>
<dbReference type="Proteomes" id="UP000197138">
    <property type="component" value="Unassembled WGS sequence"/>
</dbReference>
<dbReference type="EMBL" id="MTKT01003224">
    <property type="protein sequence ID" value="OWM76263.1"/>
    <property type="molecule type" value="Genomic_DNA"/>
</dbReference>
<keyword evidence="1" id="KW-0489">Methyltransferase</keyword>
<accession>A0A218WUB8</accession>
<feature type="domain" description="O-methyltransferase C-terminal" evidence="4">
    <location>
        <begin position="94"/>
        <end position="138"/>
    </location>
</feature>
<dbReference type="InterPro" id="IPR001077">
    <property type="entry name" value="COMT_C"/>
</dbReference>
<dbReference type="InterPro" id="IPR029063">
    <property type="entry name" value="SAM-dependent_MTases_sf"/>
</dbReference>
<evidence type="ECO:0000313" key="6">
    <source>
        <dbReference type="Proteomes" id="UP000197138"/>
    </source>
</evidence>
<dbReference type="AlphaFoldDB" id="A0A218WUB8"/>
<dbReference type="GO" id="GO:0008171">
    <property type="term" value="F:O-methyltransferase activity"/>
    <property type="evidence" value="ECO:0007669"/>
    <property type="project" value="InterPro"/>
</dbReference>
<keyword evidence="3" id="KW-0949">S-adenosyl-L-methionine</keyword>
<keyword evidence="2" id="KW-0808">Transferase</keyword>
<comment type="caution">
    <text evidence="5">The sequence shown here is derived from an EMBL/GenBank/DDBJ whole genome shotgun (WGS) entry which is preliminary data.</text>
</comment>
<evidence type="ECO:0000259" key="4">
    <source>
        <dbReference type="Pfam" id="PF00891"/>
    </source>
</evidence>
<organism evidence="5 6">
    <name type="scientific">Punica granatum</name>
    <name type="common">Pomegranate</name>
    <dbReference type="NCBI Taxonomy" id="22663"/>
    <lineage>
        <taxon>Eukaryota</taxon>
        <taxon>Viridiplantae</taxon>
        <taxon>Streptophyta</taxon>
        <taxon>Embryophyta</taxon>
        <taxon>Tracheophyta</taxon>
        <taxon>Spermatophyta</taxon>
        <taxon>Magnoliopsida</taxon>
        <taxon>eudicotyledons</taxon>
        <taxon>Gunneridae</taxon>
        <taxon>Pentapetalae</taxon>
        <taxon>rosids</taxon>
        <taxon>malvids</taxon>
        <taxon>Myrtales</taxon>
        <taxon>Lythraceae</taxon>
        <taxon>Punica</taxon>
    </lineage>
</organism>